<name>A0A3S8RB41_9FLAO</name>
<dbReference type="Pfam" id="PF18998">
    <property type="entry name" value="Flg_new_2"/>
    <property type="match status" value="1"/>
</dbReference>
<dbReference type="GO" id="GO:0004553">
    <property type="term" value="F:hydrolase activity, hydrolyzing O-glycosyl compounds"/>
    <property type="evidence" value="ECO:0007669"/>
    <property type="project" value="UniProtKB-ARBA"/>
</dbReference>
<dbReference type="InterPro" id="IPR013320">
    <property type="entry name" value="ConA-like_dom_sf"/>
</dbReference>
<evidence type="ECO:0000256" key="1">
    <source>
        <dbReference type="SAM" id="SignalP"/>
    </source>
</evidence>
<gene>
    <name evidence="3" type="ORF">D6T69_15925</name>
</gene>
<proteinExistence type="predicted"/>
<dbReference type="SUPFAM" id="SSF49899">
    <property type="entry name" value="Concanavalin A-like lectins/glucanases"/>
    <property type="match status" value="1"/>
</dbReference>
<dbReference type="InterPro" id="IPR013783">
    <property type="entry name" value="Ig-like_fold"/>
</dbReference>
<dbReference type="SUPFAM" id="SSF51126">
    <property type="entry name" value="Pectin lyase-like"/>
    <property type="match status" value="1"/>
</dbReference>
<feature type="signal peptide" evidence="1">
    <location>
        <begin position="1"/>
        <end position="18"/>
    </location>
</feature>
<evidence type="ECO:0000259" key="2">
    <source>
        <dbReference type="Pfam" id="PF18998"/>
    </source>
</evidence>
<dbReference type="Gene3D" id="2.60.40.10">
    <property type="entry name" value="Immunoglobulins"/>
    <property type="match status" value="1"/>
</dbReference>
<reference evidence="3 4" key="1">
    <citation type="submission" date="2018-09" db="EMBL/GenBank/DDBJ databases">
        <title>Insights into the microbiota of Asian seabass (Lates calcarifer) with tenacibaculosis symptoms and description of sp. nov. Tenacibaculum singaporense.</title>
        <authorList>
            <person name="Miyake S."/>
            <person name="Soh M."/>
            <person name="Azman M.N."/>
            <person name="Ngoh S.Y."/>
            <person name="Orban L."/>
        </authorList>
    </citation>
    <scope>NUCLEOTIDE SEQUENCE [LARGE SCALE GENOMIC DNA]</scope>
    <source>
        <strain evidence="3 4">DSM 106434</strain>
    </source>
</reference>
<dbReference type="NCBIfam" id="TIGR04131">
    <property type="entry name" value="Bac_Flav_CTERM"/>
    <property type="match status" value="1"/>
</dbReference>
<dbReference type="Gene3D" id="2.60.120.200">
    <property type="match status" value="1"/>
</dbReference>
<evidence type="ECO:0000313" key="4">
    <source>
        <dbReference type="Proteomes" id="UP000274593"/>
    </source>
</evidence>
<dbReference type="Pfam" id="PF13585">
    <property type="entry name" value="CHU_C"/>
    <property type="match status" value="1"/>
</dbReference>
<dbReference type="InterPro" id="IPR044060">
    <property type="entry name" value="Bacterial_rp_domain"/>
</dbReference>
<dbReference type="PANTHER" id="PTHR24273">
    <property type="entry name" value="FI04643P-RELATED"/>
    <property type="match status" value="1"/>
</dbReference>
<dbReference type="PANTHER" id="PTHR24273:SF32">
    <property type="entry name" value="HYALIN"/>
    <property type="match status" value="1"/>
</dbReference>
<dbReference type="InterPro" id="IPR026341">
    <property type="entry name" value="T9SS_type_B"/>
</dbReference>
<dbReference type="GO" id="GO:0005975">
    <property type="term" value="P:carbohydrate metabolic process"/>
    <property type="evidence" value="ECO:0007669"/>
    <property type="project" value="UniProtKB-ARBA"/>
</dbReference>
<organism evidence="3 4">
    <name type="scientific">Tenacibaculum singaporense</name>
    <dbReference type="NCBI Taxonomy" id="2358479"/>
    <lineage>
        <taxon>Bacteria</taxon>
        <taxon>Pseudomonadati</taxon>
        <taxon>Bacteroidota</taxon>
        <taxon>Flavobacteriia</taxon>
        <taxon>Flavobacteriales</taxon>
        <taxon>Flavobacteriaceae</taxon>
        <taxon>Tenacibaculum</taxon>
    </lineage>
</organism>
<feature type="domain" description="Bacterial repeat" evidence="2">
    <location>
        <begin position="776"/>
        <end position="850"/>
    </location>
</feature>
<evidence type="ECO:0000313" key="3">
    <source>
        <dbReference type="EMBL" id="AZJ36947.1"/>
    </source>
</evidence>
<dbReference type="Proteomes" id="UP000274593">
    <property type="component" value="Chromosome"/>
</dbReference>
<keyword evidence="4" id="KW-1185">Reference proteome</keyword>
<sequence length="1959" mass="205672">MKQKLLWLLLLVVTVAFSQTVPTNGLLVGYNFTDGNTTDIGGTNNLTPVGTTSVVIADRFNSSGANDAIQLNTSHLVGTDINTGYPTFAFWVKTTTNDTNFKVIIDDSKNTTATPHNYANAYETGVTIMLQRGKIVAQSRVIGGTTEYRTAVSGFIADGNWHHVVAMFRTGRKQGQSNKFSEARLWIDGVMVDNDDRNLSTTGSVTGLNTGGQFAIGNNRNNSVANIYKYNDIIDDIYIYNRWLTVAEIQGLLQGFCFSPTLNDFTINTSSISNTSAEITNTIGNGLCDIAYHKSSDPFSSATIVQGVTTAHTLSGLDPSQNYDVYIRKNCSASSISGWSLRKQFRTRGRIYVKANATGDNSGSSWVNAYTDLQDAIRYTNDNEQIWVAGGIYKPHASNRDATFRITKTGIKIYGGFAGTENLIGQRVLGQNTTVLSGDLQGNDTNQATYIDNYNNSTRKNDNSYHIVKIEATANDVVLDGLTISDAHTNRNATEPGGAIIKEKTVAKFTLKNCIIEDNVSRKEAAGLFAEMNLNNRNASSRGRLTVENCQFKNNMARWGAGAYSMIRDNTNVDIVFVNNLFVNNITGDLASSLQGLSGSAAWFRMVGNTTDCNLDIVNNTFANNEDLGTGQNLNATTHGVVGISQNTGATGIMRAKVSNCIFWANETSGGNTTRAVTDFYQNPVTSLNVFNSIGDFSDSSITATTNVQNSDPYFTSMINDFTISSQFSPALNTGDNSKIPTGVTIDLLGNSRIHNTIVDMGCYEYGATAPVYRDLTITSTNGTVIVSSQPLANGMYLDGTSVTLTATPNSAYQFDNWVISPSPATAPNGATATVVLNADTNVTANFSLIPRPTPYITGLPQGNTTAGDFSATVEFNSQSGVTGFTLNDIQATGATLSNFTTVNANEYTFKVTPTNVCAGTPITLKVPENVAFDVNNSSAGNTASALKTITVKENVKPTVKTQNLTVQLDANGNASITPQQIDNGSTDNCSIASMSLDKTTFDCNDTATPNTVTLTVEDTAGNTNTATATVIVQDNIAPVVATKNVTINLDANNQATITASDVLDTATDNCTSSANLTTVLSKTTFDCSNLGTNTINVQVRDAIGNTTNESAVVTVNANPNATLQAVAKNITVYLATDGSATITPQDVDNGSGSGCNSNPTLSLDITSFTCANIGTNNVVLTVQDGANSATATAVVTVEDNINPLANTQDFTVQLDANGNATIQASQINNGSTDNCSIASMSLNVASFTCADLGANTVELTVVDASGNSAKKNAIVTVEDKTAPAVTTKNATVTLDANNQATITQADVLDTATDNCTASASLTVALSKTIFTCSDLGANTINVEVTDASGNKTTKTAVVTVNPNPNNTFKAVAKNITIQLDANGSATITPQDVDNGSGSGCNSNPTLSLDITSFNCSNVGTNNVVLTATDGTNTATVSAVVTVEDNTLPTVTTQNLTVQLDARGNATITPQQIDNGSTDNCSIASMSLDKTTFDCSNIGTNQVVLTVVDANNNTSTASATVTVEDTIVPTVVTQDISVQLGVNNQVSITPAQINNGSSDNCTSATDLAYSLDVTTFSCSEVGNNTVTLMVTDASGNSATATAEVTVTANPSAPLAAVTQNITVQLDASGSVTIQPSDVDNGSGSGCNSNPTLSLDKTTFDCSNIGTNTVTLTATDGGASETAIAIVTVEDTMVPTVNTKDVTVTLSNGQGSITASDVNNNSTDNCSIASTGLDKTTFDCSNLGANTVTLTVTDDQGNTSTGTATVTVVETDVPTVVTRDITVALDANGEATITAQQVDNGSSDACSGVASMSLDTTTFQCPDLSTPTTVTLTVIDNSGNTATGTARVTFTAPDEDNDGISDACDTRQVVSPKGFSPNGDGQNDTWVIENIEKFPNSNIQVFNRWGERVYESKGYQNNWNATSNQRGGSSTKLPVGAYYYIINLNDSDYAPVQGWLYINY</sequence>
<dbReference type="EMBL" id="CP032548">
    <property type="protein sequence ID" value="AZJ36947.1"/>
    <property type="molecule type" value="Genomic_DNA"/>
</dbReference>
<dbReference type="InterPro" id="IPR011050">
    <property type="entry name" value="Pectin_lyase_fold/virulence"/>
</dbReference>
<protein>
    <recommendedName>
        <fullName evidence="2">Bacterial repeat domain-containing protein</fullName>
    </recommendedName>
</protein>
<feature type="chain" id="PRO_5019189833" description="Bacterial repeat domain-containing protein" evidence="1">
    <location>
        <begin position="19"/>
        <end position="1959"/>
    </location>
</feature>
<dbReference type="KEGG" id="tsig:D6T69_15925"/>
<accession>A0A3S8RB41</accession>
<keyword evidence="1" id="KW-0732">Signal</keyword>
<dbReference type="RefSeq" id="WP_125069098.1">
    <property type="nucleotide sequence ID" value="NZ_CP032548.1"/>
</dbReference>